<sequence>MTCYKCDKTGHTTRECPEGKTCYECGVTRHLRLDCPKLRKGVMPHVKSMNEGLGKGSDKRKELPNGHGRAYNMTLEEAKETPDVVSGMFLIDNFYAHVLFNSGANGSLVSTIFRHYLNRNACRLDKSYIVEIAEGGQSKISAKRMYGLLSVCYRREARKEGCARCSVVRDYPRVFPKELPGVPPECQVEFRIDLVPGATPIDRAPYRLALMEMQELMKQLQELLEKGFIRTSSSPWGTPILFVKKKDGTMRMCIDYPMLNKITKKNRYPLPRIDDLFDQLQGVGYFSKIDLRFDQLKV</sequence>
<organism evidence="1 2">
    <name type="scientific">Arctium lappa</name>
    <name type="common">Greater burdock</name>
    <name type="synonym">Lappa major</name>
    <dbReference type="NCBI Taxonomy" id="4217"/>
    <lineage>
        <taxon>Eukaryota</taxon>
        <taxon>Viridiplantae</taxon>
        <taxon>Streptophyta</taxon>
        <taxon>Embryophyta</taxon>
        <taxon>Tracheophyta</taxon>
        <taxon>Spermatophyta</taxon>
        <taxon>Magnoliopsida</taxon>
        <taxon>eudicotyledons</taxon>
        <taxon>Gunneridae</taxon>
        <taxon>Pentapetalae</taxon>
        <taxon>asterids</taxon>
        <taxon>campanulids</taxon>
        <taxon>Asterales</taxon>
        <taxon>Asteraceae</taxon>
        <taxon>Carduoideae</taxon>
        <taxon>Cardueae</taxon>
        <taxon>Arctiinae</taxon>
        <taxon>Arctium</taxon>
    </lineage>
</organism>
<evidence type="ECO:0000313" key="2">
    <source>
        <dbReference type="Proteomes" id="UP001055879"/>
    </source>
</evidence>
<comment type="caution">
    <text evidence="1">The sequence shown here is derived from an EMBL/GenBank/DDBJ whole genome shotgun (WGS) entry which is preliminary data.</text>
</comment>
<reference evidence="1 2" key="2">
    <citation type="journal article" date="2022" name="Mol. Ecol. Resour.">
        <title>The genomes of chicory, endive, great burdock and yacon provide insights into Asteraceae paleo-polyploidization history and plant inulin production.</title>
        <authorList>
            <person name="Fan W."/>
            <person name="Wang S."/>
            <person name="Wang H."/>
            <person name="Wang A."/>
            <person name="Jiang F."/>
            <person name="Liu H."/>
            <person name="Zhao H."/>
            <person name="Xu D."/>
            <person name="Zhang Y."/>
        </authorList>
    </citation>
    <scope>NUCLEOTIDE SEQUENCE [LARGE SCALE GENOMIC DNA]</scope>
    <source>
        <strain evidence="2">cv. Niubang</strain>
    </source>
</reference>
<protein>
    <submittedName>
        <fullName evidence="1">Uncharacterized protein</fullName>
    </submittedName>
</protein>
<name>A0ACB9ABL7_ARCLA</name>
<dbReference type="Proteomes" id="UP001055879">
    <property type="component" value="Linkage Group LG08"/>
</dbReference>
<evidence type="ECO:0000313" key="1">
    <source>
        <dbReference type="EMBL" id="KAI3707330.1"/>
    </source>
</evidence>
<keyword evidence="2" id="KW-1185">Reference proteome</keyword>
<accession>A0ACB9ABL7</accession>
<gene>
    <name evidence="1" type="ORF">L6452_25751</name>
</gene>
<reference evidence="2" key="1">
    <citation type="journal article" date="2022" name="Mol. Ecol. Resour.">
        <title>The genomes of chicory, endive, great burdock and yacon provide insights into Asteraceae palaeo-polyploidization history and plant inulin production.</title>
        <authorList>
            <person name="Fan W."/>
            <person name="Wang S."/>
            <person name="Wang H."/>
            <person name="Wang A."/>
            <person name="Jiang F."/>
            <person name="Liu H."/>
            <person name="Zhao H."/>
            <person name="Xu D."/>
            <person name="Zhang Y."/>
        </authorList>
    </citation>
    <scope>NUCLEOTIDE SEQUENCE [LARGE SCALE GENOMIC DNA]</scope>
    <source>
        <strain evidence="2">cv. Niubang</strain>
    </source>
</reference>
<proteinExistence type="predicted"/>
<dbReference type="EMBL" id="CM042054">
    <property type="protein sequence ID" value="KAI3707330.1"/>
    <property type="molecule type" value="Genomic_DNA"/>
</dbReference>